<protein>
    <submittedName>
        <fullName evidence="2">Uncharacterized protein</fullName>
    </submittedName>
</protein>
<gene>
    <name evidence="2" type="ORF">E6O75_ATG08380</name>
</gene>
<proteinExistence type="predicted"/>
<organism evidence="2 3">
    <name type="scientific">Venturia nashicola</name>
    <dbReference type="NCBI Taxonomy" id="86259"/>
    <lineage>
        <taxon>Eukaryota</taxon>
        <taxon>Fungi</taxon>
        <taxon>Dikarya</taxon>
        <taxon>Ascomycota</taxon>
        <taxon>Pezizomycotina</taxon>
        <taxon>Dothideomycetes</taxon>
        <taxon>Pleosporomycetidae</taxon>
        <taxon>Venturiales</taxon>
        <taxon>Venturiaceae</taxon>
        <taxon>Venturia</taxon>
    </lineage>
</organism>
<dbReference type="AlphaFoldDB" id="A0A4Z1NVQ5"/>
<comment type="caution">
    <text evidence="2">The sequence shown here is derived from an EMBL/GenBank/DDBJ whole genome shotgun (WGS) entry which is preliminary data.</text>
</comment>
<dbReference type="Proteomes" id="UP000298493">
    <property type="component" value="Unassembled WGS sequence"/>
</dbReference>
<evidence type="ECO:0000256" key="1">
    <source>
        <dbReference type="SAM" id="MobiDB-lite"/>
    </source>
</evidence>
<name>A0A4Z1NVQ5_9PEZI</name>
<feature type="region of interest" description="Disordered" evidence="1">
    <location>
        <begin position="72"/>
        <end position="93"/>
    </location>
</feature>
<reference evidence="2 3" key="1">
    <citation type="submission" date="2019-04" db="EMBL/GenBank/DDBJ databases">
        <title>High contiguity whole genome sequence and gene annotation resource for two Venturia nashicola isolates.</title>
        <authorList>
            <person name="Prokchorchik M."/>
            <person name="Won K."/>
            <person name="Lee Y."/>
            <person name="Choi E.D."/>
            <person name="Segonzac C."/>
            <person name="Sohn K.H."/>
        </authorList>
    </citation>
    <scope>NUCLEOTIDE SEQUENCE [LARGE SCALE GENOMIC DNA]</scope>
    <source>
        <strain evidence="2 3">PRI2</strain>
    </source>
</reference>
<evidence type="ECO:0000313" key="2">
    <source>
        <dbReference type="EMBL" id="TID15127.1"/>
    </source>
</evidence>
<dbReference type="EMBL" id="SNSC02000021">
    <property type="protein sequence ID" value="TID15127.1"/>
    <property type="molecule type" value="Genomic_DNA"/>
</dbReference>
<feature type="compositionally biased region" description="Basic and acidic residues" evidence="1">
    <location>
        <begin position="82"/>
        <end position="93"/>
    </location>
</feature>
<accession>A0A4Z1NVQ5</accession>
<evidence type="ECO:0000313" key="3">
    <source>
        <dbReference type="Proteomes" id="UP000298493"/>
    </source>
</evidence>
<sequence length="93" mass="10009">MDVQQLTIELPCQEASVQNKCKIGRRSSGKRAWNHITTSNSEGHSFLLAIPVAGCPTPRTVVFMAQNAVTSPISSPGQTAGLKRETAAKQMQD</sequence>
<keyword evidence="3" id="KW-1185">Reference proteome</keyword>